<dbReference type="Pfam" id="PF04542">
    <property type="entry name" value="Sigma70_r2"/>
    <property type="match status" value="1"/>
</dbReference>
<comment type="subunit">
    <text evidence="1">Interacts transiently with the RNA polymerase catalytic core formed by RpoA, RpoB, RpoC and RpoZ (2 alpha, 1 beta, 1 beta' and 1 omega subunit) to form the RNA polymerase holoenzyme that can initiate transcription.</text>
</comment>
<dbReference type="Gene3D" id="1.10.1740.10">
    <property type="match status" value="1"/>
</dbReference>
<dbReference type="InterPro" id="IPR014303">
    <property type="entry name" value="RNA_pol_sigma-70_ECF"/>
</dbReference>
<evidence type="ECO:0000256" key="1">
    <source>
        <dbReference type="ARBA" id="ARBA00011344"/>
    </source>
</evidence>
<proteinExistence type="predicted"/>
<evidence type="ECO:0000259" key="3">
    <source>
        <dbReference type="Pfam" id="PF08281"/>
    </source>
</evidence>
<dbReference type="InterPro" id="IPR032710">
    <property type="entry name" value="NTF2-like_dom_sf"/>
</dbReference>
<dbReference type="PANTHER" id="PTHR30173">
    <property type="entry name" value="SIGMA 19 FACTOR"/>
    <property type="match status" value="1"/>
</dbReference>
<dbReference type="NCBIfam" id="TIGR02937">
    <property type="entry name" value="sigma70-ECF"/>
    <property type="match status" value="1"/>
</dbReference>
<evidence type="ECO:0000313" key="4">
    <source>
        <dbReference type="EMBL" id="MEK7951000.1"/>
    </source>
</evidence>
<dbReference type="InterPro" id="IPR013325">
    <property type="entry name" value="RNA_pol_sigma_r2"/>
</dbReference>
<comment type="caution">
    <text evidence="4">The sequence shown here is derived from an EMBL/GenBank/DDBJ whole genome shotgun (WGS) entry which is preliminary data.</text>
</comment>
<dbReference type="Pfam" id="PF08281">
    <property type="entry name" value="Sigma70_r4_2"/>
    <property type="match status" value="1"/>
</dbReference>
<name>A0ABU9AWH4_9BACT</name>
<reference evidence="4 5" key="1">
    <citation type="submission" date="2024-04" db="EMBL/GenBank/DDBJ databases">
        <title>Luteolibacter sp. isolated from soil.</title>
        <authorList>
            <person name="An J."/>
        </authorList>
    </citation>
    <scope>NUCLEOTIDE SEQUENCE [LARGE SCALE GENOMIC DNA]</scope>
    <source>
        <strain evidence="4 5">Y139</strain>
    </source>
</reference>
<feature type="domain" description="RNA polymerase sigma factor 70 region 4 type 2" evidence="3">
    <location>
        <begin position="103"/>
        <end position="153"/>
    </location>
</feature>
<gene>
    <name evidence="4" type="ORF">WKV53_10855</name>
</gene>
<dbReference type="Gene3D" id="1.10.10.10">
    <property type="entry name" value="Winged helix-like DNA-binding domain superfamily/Winged helix DNA-binding domain"/>
    <property type="match status" value="1"/>
</dbReference>
<evidence type="ECO:0000259" key="2">
    <source>
        <dbReference type="Pfam" id="PF04542"/>
    </source>
</evidence>
<dbReference type="InterPro" id="IPR014284">
    <property type="entry name" value="RNA_pol_sigma-70_dom"/>
</dbReference>
<dbReference type="SUPFAM" id="SSF88659">
    <property type="entry name" value="Sigma3 and sigma4 domains of RNA polymerase sigma factors"/>
    <property type="match status" value="1"/>
</dbReference>
<accession>A0ABU9AWH4</accession>
<keyword evidence="5" id="KW-1185">Reference proteome</keyword>
<dbReference type="NCBIfam" id="TIGR02957">
    <property type="entry name" value="SigX4"/>
    <property type="match status" value="1"/>
</dbReference>
<dbReference type="InterPro" id="IPR052704">
    <property type="entry name" value="ECF_Sigma-70_Domain"/>
</dbReference>
<feature type="domain" description="RNA polymerase sigma-70 region 2" evidence="2">
    <location>
        <begin position="6"/>
        <end position="68"/>
    </location>
</feature>
<sequence length="285" mass="31706">MSDPENHRRLLFHIAYRMLGRVADAEDMVQETMLRWHRADTSEIREPQAWLTTTITRLCIDQLRLARRQREEYVGIWLPEPLLEDLPGDPSDDSALADSLGVAFMMLLEELAPVERAVFLLREAFGYDYEAIAAIVGKSAASCRQIVSRAKARFDKAPDHTPTATEEAERLVREFVQATQTGELAELIAKLTDDAVLYSDGGGKVRAALLPILGPDRIARMFIGLRRFHTDGPPPARFVRINGSPGVLVRGGDGNLSAMTFALEEGKVKAVYIVRNPDKLAGVRI</sequence>
<dbReference type="PANTHER" id="PTHR30173:SF36">
    <property type="entry name" value="ECF RNA POLYMERASE SIGMA FACTOR SIGJ"/>
    <property type="match status" value="1"/>
</dbReference>
<protein>
    <submittedName>
        <fullName evidence="4">RNA polymerase sigma-70 factor</fullName>
    </submittedName>
</protein>
<dbReference type="InterPro" id="IPR036388">
    <property type="entry name" value="WH-like_DNA-bd_sf"/>
</dbReference>
<evidence type="ECO:0000313" key="5">
    <source>
        <dbReference type="Proteomes" id="UP001371305"/>
    </source>
</evidence>
<dbReference type="Proteomes" id="UP001371305">
    <property type="component" value="Unassembled WGS sequence"/>
</dbReference>
<dbReference type="SUPFAM" id="SSF54427">
    <property type="entry name" value="NTF2-like"/>
    <property type="match status" value="1"/>
</dbReference>
<dbReference type="InterPro" id="IPR013324">
    <property type="entry name" value="RNA_pol_sigma_r3/r4-like"/>
</dbReference>
<dbReference type="EMBL" id="JBBUKT010000003">
    <property type="protein sequence ID" value="MEK7951000.1"/>
    <property type="molecule type" value="Genomic_DNA"/>
</dbReference>
<dbReference type="Gene3D" id="3.10.450.50">
    <property type="match status" value="1"/>
</dbReference>
<dbReference type="SUPFAM" id="SSF88946">
    <property type="entry name" value="Sigma2 domain of RNA polymerase sigma factors"/>
    <property type="match status" value="1"/>
</dbReference>
<dbReference type="NCBIfam" id="NF007214">
    <property type="entry name" value="PRK09636.1"/>
    <property type="match status" value="1"/>
</dbReference>
<dbReference type="RefSeq" id="WP_341404602.1">
    <property type="nucleotide sequence ID" value="NZ_JBBUKT010000003.1"/>
</dbReference>
<dbReference type="InterPro" id="IPR013249">
    <property type="entry name" value="RNA_pol_sigma70_r4_t2"/>
</dbReference>
<organism evidence="4 5">
    <name type="scientific">Luteolibacter soli</name>
    <dbReference type="NCBI Taxonomy" id="3135280"/>
    <lineage>
        <taxon>Bacteria</taxon>
        <taxon>Pseudomonadati</taxon>
        <taxon>Verrucomicrobiota</taxon>
        <taxon>Verrucomicrobiia</taxon>
        <taxon>Verrucomicrobiales</taxon>
        <taxon>Verrucomicrobiaceae</taxon>
        <taxon>Luteolibacter</taxon>
    </lineage>
</organism>
<dbReference type="InterPro" id="IPR007627">
    <property type="entry name" value="RNA_pol_sigma70_r2"/>
</dbReference>